<evidence type="ECO:0000259" key="1">
    <source>
        <dbReference type="Pfam" id="PF01764"/>
    </source>
</evidence>
<organism evidence="2 3">
    <name type="scientific">Pseudomonas frederiksbergensis</name>
    <dbReference type="NCBI Taxonomy" id="104087"/>
    <lineage>
        <taxon>Bacteria</taxon>
        <taxon>Pseudomonadati</taxon>
        <taxon>Pseudomonadota</taxon>
        <taxon>Gammaproteobacteria</taxon>
        <taxon>Pseudomonadales</taxon>
        <taxon>Pseudomonadaceae</taxon>
        <taxon>Pseudomonas</taxon>
    </lineage>
</organism>
<dbReference type="PANTHER" id="PTHR45856">
    <property type="entry name" value="ALPHA/BETA-HYDROLASES SUPERFAMILY PROTEIN"/>
    <property type="match status" value="1"/>
</dbReference>
<dbReference type="AlphaFoldDB" id="A0A1H5IBR1"/>
<dbReference type="InterPro" id="IPR029058">
    <property type="entry name" value="AB_hydrolase_fold"/>
</dbReference>
<name>A0A1H5IBR1_9PSED</name>
<dbReference type="Proteomes" id="UP000183114">
    <property type="component" value="Unassembled WGS sequence"/>
</dbReference>
<dbReference type="CDD" id="cd00519">
    <property type="entry name" value="Lipase_3"/>
    <property type="match status" value="1"/>
</dbReference>
<dbReference type="EMBL" id="FNTF01000002">
    <property type="protein sequence ID" value="SEE37636.1"/>
    <property type="molecule type" value="Genomic_DNA"/>
</dbReference>
<gene>
    <name evidence="2" type="ORF">SAMN04490185_5596</name>
</gene>
<evidence type="ECO:0000313" key="2">
    <source>
        <dbReference type="EMBL" id="SEE37636.1"/>
    </source>
</evidence>
<dbReference type="GO" id="GO:0006629">
    <property type="term" value="P:lipid metabolic process"/>
    <property type="evidence" value="ECO:0007669"/>
    <property type="project" value="InterPro"/>
</dbReference>
<protein>
    <submittedName>
        <fullName evidence="2">Lipase (Class 3)</fullName>
    </submittedName>
</protein>
<accession>A0A1H5IBR1</accession>
<dbReference type="InterPro" id="IPR002921">
    <property type="entry name" value="Fungal_lipase-type"/>
</dbReference>
<sequence>MALQERDNLCFSNKLLACPLRGHWTSFRLVDEQGDGKSYGGLHYTVMDSVGQEYTGRLDGEGFAKVQNHYRGPVVLRMDKQYNGLEKPYQRLINREYYPLPITELQFRAEQTRFFHEDGFRREYNPAIKEADIFVQVEVRDLVRDGAHLPPEVGRSYEPQSVLLRGMGELGFGPEHSFGIVLSPNKHNVLEVRPMRALRPMLSTDDKFCALNLYQLALMATLSYTDFAQYPREKPLDKVHFMLDPSIGNWFGEALAGYQENWRVDRTQSQRFYPLYEDVPYSKRLEILPFDPTLYEQNHPDKGKDQEHPENQHFFDDQVNGGDTQAFICHHDEVVLISVRGTASLKDALRDVDALQVPFEEGVGSVHQGFYNAFRAMKAFVLRYLDKFHSGQKIIICGHSLGGAIALLLAEALRRRAGVKYNILLYTYGAPRAGDSTFVEGATDLVHHRMVNNNDPVPGVPAPWMDANWKVWVPGLATIVLSGPYGMLVFGAGLVRIGGDPYQHHGQQQHFMPVRFDEREWSAILWDPDCESIEGAACTVMLEKIRRGDMPARDGLLAQLINYTDHMMIASYIPCAWATLRRWQQTLENASSVVTEREFRVVEDALATLNEKLYEYARKVRHNEGPRGATKNESAAMSALHREQDRLLRTRERLQTVRYRRLTLVDVYGSAAQLPEFTGSVERWAKHAENRSSVQYAMIPRQPDDGFRLAREPLDIDSIC</sequence>
<dbReference type="Gene3D" id="3.40.50.1820">
    <property type="entry name" value="alpha/beta hydrolase"/>
    <property type="match status" value="1"/>
</dbReference>
<reference evidence="2 3" key="1">
    <citation type="submission" date="2016-10" db="EMBL/GenBank/DDBJ databases">
        <authorList>
            <person name="de Groot N.N."/>
        </authorList>
    </citation>
    <scope>NUCLEOTIDE SEQUENCE [LARGE SCALE GENOMIC DNA]</scope>
    <source>
        <strain evidence="2 3">BS3655</strain>
    </source>
</reference>
<dbReference type="RefSeq" id="WP_074879412.1">
    <property type="nucleotide sequence ID" value="NZ_FNTF01000002.1"/>
</dbReference>
<proteinExistence type="predicted"/>
<dbReference type="SUPFAM" id="SSF53474">
    <property type="entry name" value="alpha/beta-Hydrolases"/>
    <property type="match status" value="1"/>
</dbReference>
<feature type="domain" description="Fungal lipase-type" evidence="1">
    <location>
        <begin position="337"/>
        <end position="462"/>
    </location>
</feature>
<evidence type="ECO:0000313" key="3">
    <source>
        <dbReference type="Proteomes" id="UP000183114"/>
    </source>
</evidence>
<dbReference type="PANTHER" id="PTHR45856:SF24">
    <property type="entry name" value="FUNGAL LIPASE-LIKE DOMAIN-CONTAINING PROTEIN"/>
    <property type="match status" value="1"/>
</dbReference>
<dbReference type="Pfam" id="PF01764">
    <property type="entry name" value="Lipase_3"/>
    <property type="match status" value="1"/>
</dbReference>
<dbReference type="InterPro" id="IPR051218">
    <property type="entry name" value="Sec_MonoDiacylglyc_Lipase"/>
</dbReference>